<dbReference type="EMBL" id="MK797984">
    <property type="protein sequence ID" value="QCG76051.1"/>
    <property type="molecule type" value="Genomic_DNA"/>
</dbReference>
<feature type="transmembrane region" description="Helical" evidence="2">
    <location>
        <begin position="6"/>
        <end position="26"/>
    </location>
</feature>
<keyword evidence="2" id="KW-1133">Transmembrane helix</keyword>
<organism evidence="3 4">
    <name type="scientific">Pseudomonas phage vB_PaeM_PA5oct</name>
    <dbReference type="NCBI Taxonomy" id="2163605"/>
    <lineage>
        <taxon>Viruses</taxon>
        <taxon>Duplodnaviria</taxon>
        <taxon>Heunggongvirae</taxon>
        <taxon>Uroviricota</taxon>
        <taxon>Caudoviricetes</taxon>
        <taxon>Arenbergviridae</taxon>
        <taxon>Wroclawvirus</taxon>
        <taxon>Wroclawvirus PA5oct</taxon>
    </lineage>
</organism>
<protein>
    <submittedName>
        <fullName evidence="3">Structural protein</fullName>
    </submittedName>
</protein>
<reference evidence="4" key="1">
    <citation type="journal article" date="2020" name="bioRxiv">
        <title>Integrative omics analysis of Pseudomonas aeruginosa virus PA5oct highlights the molecular complexity of jumbo phages.</title>
        <authorList>
            <person name="Lood C."/>
            <person name="Danis-Wlodarczyk K."/>
            <person name="Blasdel B.G."/>
            <person name="Jang H.B."/>
            <person name="Vandenheuvel D."/>
            <person name="Briers Y."/>
            <person name="Noben J.-P."/>
            <person name="van Noort V."/>
            <person name="Drulis-Kawa Z."/>
            <person name="Lavigne R."/>
        </authorList>
    </citation>
    <scope>NUCLEOTIDE SEQUENCE [LARGE SCALE GENOMIC DNA]</scope>
</reference>
<gene>
    <name evidence="3" type="ORF">EST35_0170</name>
</gene>
<evidence type="ECO:0000313" key="4">
    <source>
        <dbReference type="Proteomes" id="UP000316733"/>
    </source>
</evidence>
<accession>A0A4Y1LUH9</accession>
<keyword evidence="2" id="KW-0472">Membrane</keyword>
<keyword evidence="1" id="KW-0175">Coiled coil</keyword>
<evidence type="ECO:0000256" key="1">
    <source>
        <dbReference type="SAM" id="Coils"/>
    </source>
</evidence>
<sequence length="136" mass="15588">MIETILTSRVFAYVVCIGIISLAITLSYQKYQKLISVNKSLEQSIETLTNDNNSLQLTISEQNKKIETYIQLRLYEESIAKQKAESHAALEKQLQDTKSQLNELIERRKNEAPNDQSVLCSTVRIDPALRNWMLAN</sequence>
<proteinExistence type="predicted"/>
<keyword evidence="4" id="KW-1185">Reference proteome</keyword>
<feature type="coiled-coil region" evidence="1">
    <location>
        <begin position="31"/>
        <end position="111"/>
    </location>
</feature>
<name>A0A4Y1LUH9_9CAUD</name>
<keyword evidence="2" id="KW-0812">Transmembrane</keyword>
<dbReference type="Proteomes" id="UP000316733">
    <property type="component" value="Segment"/>
</dbReference>
<evidence type="ECO:0000256" key="2">
    <source>
        <dbReference type="SAM" id="Phobius"/>
    </source>
</evidence>
<evidence type="ECO:0000313" key="3">
    <source>
        <dbReference type="EMBL" id="QCG76051.1"/>
    </source>
</evidence>